<evidence type="ECO:0000256" key="1">
    <source>
        <dbReference type="ARBA" id="ARBA00004651"/>
    </source>
</evidence>
<keyword evidence="5 6" id="KW-0472">Membrane</keyword>
<dbReference type="AlphaFoldDB" id="A0AAW4XXW0"/>
<keyword evidence="9" id="KW-1185">Reference proteome</keyword>
<feature type="transmembrane region" description="Helical" evidence="6">
    <location>
        <begin position="51"/>
        <end position="69"/>
    </location>
</feature>
<evidence type="ECO:0000259" key="7">
    <source>
        <dbReference type="PROSITE" id="PS50850"/>
    </source>
</evidence>
<proteinExistence type="predicted"/>
<feature type="transmembrane region" description="Helical" evidence="6">
    <location>
        <begin position="12"/>
        <end position="31"/>
    </location>
</feature>
<dbReference type="Proteomes" id="UP001199260">
    <property type="component" value="Unassembled WGS sequence"/>
</dbReference>
<comment type="caution">
    <text evidence="8">The sequence shown here is derived from an EMBL/GenBank/DDBJ whole genome shotgun (WGS) entry which is preliminary data.</text>
</comment>
<gene>
    <name evidence="8" type="ORF">LPW39_11160</name>
</gene>
<feature type="transmembrane region" description="Helical" evidence="6">
    <location>
        <begin position="334"/>
        <end position="353"/>
    </location>
</feature>
<protein>
    <submittedName>
        <fullName evidence="8">Sugar transporter</fullName>
    </submittedName>
</protein>
<keyword evidence="2" id="KW-1003">Cell membrane</keyword>
<dbReference type="InterPro" id="IPR050189">
    <property type="entry name" value="MFS_Efflux_Transporters"/>
</dbReference>
<dbReference type="Gene3D" id="1.20.1250.20">
    <property type="entry name" value="MFS general substrate transporter like domains"/>
    <property type="match status" value="1"/>
</dbReference>
<keyword evidence="8" id="KW-0813">Transport</keyword>
<comment type="subcellular location">
    <subcellularLocation>
        <location evidence="1">Cell membrane</location>
        <topology evidence="1">Multi-pass membrane protein</topology>
    </subcellularLocation>
</comment>
<dbReference type="PANTHER" id="PTHR43124:SF4">
    <property type="entry name" value="SUGAR EFFLUX TRANSPORTER"/>
    <property type="match status" value="1"/>
</dbReference>
<dbReference type="EMBL" id="JAJNCT010000010">
    <property type="protein sequence ID" value="MCD2165694.1"/>
    <property type="molecule type" value="Genomic_DNA"/>
</dbReference>
<feature type="transmembrane region" description="Helical" evidence="6">
    <location>
        <begin position="276"/>
        <end position="295"/>
    </location>
</feature>
<feature type="transmembrane region" description="Helical" evidence="6">
    <location>
        <begin position="81"/>
        <end position="100"/>
    </location>
</feature>
<evidence type="ECO:0000313" key="8">
    <source>
        <dbReference type="EMBL" id="MCD2165694.1"/>
    </source>
</evidence>
<feature type="transmembrane region" description="Helical" evidence="6">
    <location>
        <begin position="106"/>
        <end position="128"/>
    </location>
</feature>
<evidence type="ECO:0000256" key="6">
    <source>
        <dbReference type="SAM" id="Phobius"/>
    </source>
</evidence>
<dbReference type="PANTHER" id="PTHR43124">
    <property type="entry name" value="PURINE EFFLUX PUMP PBUE"/>
    <property type="match status" value="1"/>
</dbReference>
<dbReference type="Pfam" id="PF07690">
    <property type="entry name" value="MFS_1"/>
    <property type="match status" value="1"/>
</dbReference>
<feature type="transmembrane region" description="Helical" evidence="6">
    <location>
        <begin position="140"/>
        <end position="158"/>
    </location>
</feature>
<organism evidence="8 9">
    <name type="scientific">Comamonas koreensis</name>
    <dbReference type="NCBI Taxonomy" id="160825"/>
    <lineage>
        <taxon>Bacteria</taxon>
        <taxon>Pseudomonadati</taxon>
        <taxon>Pseudomonadota</taxon>
        <taxon>Betaproteobacteria</taxon>
        <taxon>Burkholderiales</taxon>
        <taxon>Comamonadaceae</taxon>
        <taxon>Comamonas</taxon>
    </lineage>
</organism>
<dbReference type="InterPro" id="IPR020846">
    <property type="entry name" value="MFS_dom"/>
</dbReference>
<evidence type="ECO:0000256" key="5">
    <source>
        <dbReference type="ARBA" id="ARBA00023136"/>
    </source>
</evidence>
<sequence length="404" mass="43217">MTDSASLTRRQAWLGVIALAMGAFVFNTTEFVPVGLLSDIGGSFGMGTEQVGLMLTIYAWIVALTSLPCMLMTKNVERRKLLMGVFALFIVSHGLSAVAWNYATLLISRMGIALAHAVFWSITASLAVRIAPQDKRPQALGLLATGTTLAMVLGVPLGRMVGEALGWRTTFGIIGVLALAVMLVLWRMLPLLPSENAGSLRSIPVLFKRPALSATYALLILMVTSQFTVYSYIEPLIQREAGLNNQVTTWVLLLYGGMGVVGSILFSSFGMRWPRGFLLGAMAVLTACLWLLLPSTRWPPALYLVCAVWGVVMLCMVLPLQAKVLRLASDATDVGMSLFSGIFNIGIGAGALLGSQVGMHAGLHYLGPVGGSIAVLGVLWCAYAGWKWRSSFAPAGAEARIVPH</sequence>
<evidence type="ECO:0000256" key="2">
    <source>
        <dbReference type="ARBA" id="ARBA00022475"/>
    </source>
</evidence>
<keyword evidence="3 6" id="KW-0812">Transmembrane</keyword>
<dbReference type="InterPro" id="IPR036259">
    <property type="entry name" value="MFS_trans_sf"/>
</dbReference>
<feature type="transmembrane region" description="Helical" evidence="6">
    <location>
        <begin position="170"/>
        <end position="189"/>
    </location>
</feature>
<dbReference type="CDD" id="cd17324">
    <property type="entry name" value="MFS_NepI_like"/>
    <property type="match status" value="1"/>
</dbReference>
<dbReference type="InterPro" id="IPR011701">
    <property type="entry name" value="MFS"/>
</dbReference>
<evidence type="ECO:0000256" key="3">
    <source>
        <dbReference type="ARBA" id="ARBA00022692"/>
    </source>
</evidence>
<accession>A0AAW4XXW0</accession>
<dbReference type="SUPFAM" id="SSF103473">
    <property type="entry name" value="MFS general substrate transporter"/>
    <property type="match status" value="1"/>
</dbReference>
<feature type="transmembrane region" description="Helical" evidence="6">
    <location>
        <begin position="301"/>
        <end position="322"/>
    </location>
</feature>
<dbReference type="PROSITE" id="PS50850">
    <property type="entry name" value="MFS"/>
    <property type="match status" value="1"/>
</dbReference>
<reference evidence="8 9" key="1">
    <citation type="submission" date="2021-11" db="EMBL/GenBank/DDBJ databases">
        <title>Genome sequence.</title>
        <authorList>
            <person name="Sun Q."/>
        </authorList>
    </citation>
    <scope>NUCLEOTIDE SEQUENCE [LARGE SCALE GENOMIC DNA]</scope>
    <source>
        <strain evidence="8 9">KCTC 12005</strain>
    </source>
</reference>
<evidence type="ECO:0000256" key="4">
    <source>
        <dbReference type="ARBA" id="ARBA00022989"/>
    </source>
</evidence>
<feature type="domain" description="Major facilitator superfamily (MFS) profile" evidence="7">
    <location>
        <begin position="15"/>
        <end position="389"/>
    </location>
</feature>
<evidence type="ECO:0000313" key="9">
    <source>
        <dbReference type="Proteomes" id="UP001199260"/>
    </source>
</evidence>
<dbReference type="NCBIfam" id="NF002921">
    <property type="entry name" value="PRK03545.1"/>
    <property type="match status" value="1"/>
</dbReference>
<dbReference type="GO" id="GO:0005886">
    <property type="term" value="C:plasma membrane"/>
    <property type="evidence" value="ECO:0007669"/>
    <property type="project" value="UniProtKB-SubCell"/>
</dbReference>
<keyword evidence="8" id="KW-0762">Sugar transport</keyword>
<dbReference type="RefSeq" id="WP_230774646.1">
    <property type="nucleotide sequence ID" value="NZ_JAJNCT010000010.1"/>
</dbReference>
<name>A0AAW4XXW0_9BURK</name>
<feature type="transmembrane region" description="Helical" evidence="6">
    <location>
        <begin position="250"/>
        <end position="269"/>
    </location>
</feature>
<dbReference type="GO" id="GO:0022857">
    <property type="term" value="F:transmembrane transporter activity"/>
    <property type="evidence" value="ECO:0007669"/>
    <property type="project" value="InterPro"/>
</dbReference>
<keyword evidence="4 6" id="KW-1133">Transmembrane helix</keyword>
<feature type="transmembrane region" description="Helical" evidence="6">
    <location>
        <begin position="210"/>
        <end position="230"/>
    </location>
</feature>
<feature type="transmembrane region" description="Helical" evidence="6">
    <location>
        <begin position="365"/>
        <end position="386"/>
    </location>
</feature>